<dbReference type="InterPro" id="IPR006119">
    <property type="entry name" value="Resolv_N"/>
</dbReference>
<dbReference type="PANTHER" id="PTHR30461">
    <property type="entry name" value="DNA-INVERTASE FROM LAMBDOID PROPHAGE"/>
    <property type="match status" value="1"/>
</dbReference>
<evidence type="ECO:0000313" key="3">
    <source>
        <dbReference type="Proteomes" id="UP000680514"/>
    </source>
</evidence>
<sequence>MSQPTDANLVPVAQYLRMSAEHQRYSTTNQREAIGQYARANGMEVVCTYEDSGRSGLTLRGRPALQRLLTEVHDASRCFKAIVVFDVSRWGRFQDVDESAFYEFLCRRAGVNVHYCAESFDCVPGPMAAVVKSIKRAMAAEYSKELSGKVYSSLQALARRGFHTGGPAGFGLKRVQVSPDGRVRRELPPGERKSRADDHVELEPGDAFDCGLVRLIFHLFVHCKMKEADIALQLNWSCYPSQIGLIPWRADAIRTVLRREQYVGTNVFGLHTQKLKSASRYVRKDQRIRVPNSFTPVVSQLDFDAAQLLVGDRLPRRKWSRSDLIRLVRSEAAEFGRFNVAALHRRGGPAALRFIECFGSVADACSAANVPICRRTATSGRRRKQRQAIKVQILDWLAEHYRESGRTFYCHTSTRRACIEDSLTISVRVAHPQVSHDSFGWTLRPDKLVDADLGIFARVNDKAEILDYFVIPREEDRNGFVNSKGAVTGNWLEQCRCASPADVIYRLESSGSSKICGVTRMLRQSEARRTRNLHSAERTVVKDVGAFP</sequence>
<reference evidence="2 3" key="1">
    <citation type="submission" date="2021-03" db="EMBL/GenBank/DDBJ databases">
        <title>Complete Genome Sequences of Two Lysobacter Strains Isolated from Sea Water (Lysobacter caseinilyticus) and Soil (Lysobacter helvus) in South Korea.</title>
        <authorList>
            <person name="Watanabe Y."/>
            <person name="Arakawa K."/>
        </authorList>
    </citation>
    <scope>NUCLEOTIDE SEQUENCE [LARGE SCALE GENOMIC DNA]</scope>
    <source>
        <strain evidence="2 3">D10</strain>
    </source>
</reference>
<proteinExistence type="predicted"/>
<evidence type="ECO:0000313" key="2">
    <source>
        <dbReference type="EMBL" id="BCT94290.1"/>
    </source>
</evidence>
<feature type="domain" description="Resolvase/invertase-type recombinase catalytic" evidence="1">
    <location>
        <begin position="11"/>
        <end position="161"/>
    </location>
</feature>
<dbReference type="Gene3D" id="3.40.50.1390">
    <property type="entry name" value="Resolvase, N-terminal catalytic domain"/>
    <property type="match status" value="1"/>
</dbReference>
<evidence type="ECO:0000259" key="1">
    <source>
        <dbReference type="PROSITE" id="PS51736"/>
    </source>
</evidence>
<keyword evidence="3" id="KW-1185">Reference proteome</keyword>
<dbReference type="InterPro" id="IPR036162">
    <property type="entry name" value="Resolvase-like_N_sf"/>
</dbReference>
<dbReference type="RefSeq" id="WP_213435163.1">
    <property type="nucleotide sequence ID" value="NZ_AP024546.1"/>
</dbReference>
<dbReference type="PANTHER" id="PTHR30461:SF23">
    <property type="entry name" value="DNA RECOMBINASE-RELATED"/>
    <property type="match status" value="1"/>
</dbReference>
<dbReference type="PROSITE" id="PS51736">
    <property type="entry name" value="RECOMBINASES_3"/>
    <property type="match status" value="1"/>
</dbReference>
<dbReference type="Pfam" id="PF07508">
    <property type="entry name" value="Recombinase"/>
    <property type="match status" value="1"/>
</dbReference>
<dbReference type="InterPro" id="IPR011109">
    <property type="entry name" value="DNA_bind_recombinase_dom"/>
</dbReference>
<dbReference type="EMBL" id="AP024546">
    <property type="protein sequence ID" value="BCT94290.1"/>
    <property type="molecule type" value="Genomic_DNA"/>
</dbReference>
<dbReference type="CDD" id="cd00338">
    <property type="entry name" value="Ser_Recombinase"/>
    <property type="match status" value="1"/>
</dbReference>
<gene>
    <name evidence="2" type="ORF">LYSHEL_01610</name>
</gene>
<protein>
    <submittedName>
        <fullName evidence="2">Serine recombinase</fullName>
    </submittedName>
</protein>
<dbReference type="InterPro" id="IPR050639">
    <property type="entry name" value="SSR_resolvase"/>
</dbReference>
<dbReference type="InterPro" id="IPR038109">
    <property type="entry name" value="DNA_bind_recomb_sf"/>
</dbReference>
<dbReference type="Pfam" id="PF00239">
    <property type="entry name" value="Resolvase"/>
    <property type="match status" value="1"/>
</dbReference>
<dbReference type="SUPFAM" id="SSF53041">
    <property type="entry name" value="Resolvase-like"/>
    <property type="match status" value="1"/>
</dbReference>
<name>A0ABM7QA71_9GAMM</name>
<dbReference type="Proteomes" id="UP000680514">
    <property type="component" value="Chromosome"/>
</dbReference>
<dbReference type="SMART" id="SM00857">
    <property type="entry name" value="Resolvase"/>
    <property type="match status" value="1"/>
</dbReference>
<accession>A0ABM7QA71</accession>
<dbReference type="Gene3D" id="3.90.1750.20">
    <property type="entry name" value="Putative Large Serine Recombinase, Chain B, Domain 2"/>
    <property type="match status" value="1"/>
</dbReference>
<organism evidence="2 3">
    <name type="scientific">Lysobacter helvus</name>
    <dbReference type="NCBI Taxonomy" id="2675059"/>
    <lineage>
        <taxon>Bacteria</taxon>
        <taxon>Pseudomonadati</taxon>
        <taxon>Pseudomonadota</taxon>
        <taxon>Gammaproteobacteria</taxon>
        <taxon>Lysobacterales</taxon>
        <taxon>Lysobacteraceae</taxon>
        <taxon>Lysobacter</taxon>
    </lineage>
</organism>